<feature type="compositionally biased region" description="Polar residues" evidence="1">
    <location>
        <begin position="294"/>
        <end position="307"/>
    </location>
</feature>
<feature type="compositionally biased region" description="Low complexity" evidence="1">
    <location>
        <begin position="980"/>
        <end position="1003"/>
    </location>
</feature>
<proteinExistence type="predicted"/>
<feature type="region of interest" description="Disordered" evidence="1">
    <location>
        <begin position="694"/>
        <end position="1153"/>
    </location>
</feature>
<feature type="compositionally biased region" description="Polar residues" evidence="1">
    <location>
        <begin position="163"/>
        <end position="176"/>
    </location>
</feature>
<accession>A0A9P5ZE75</accession>
<feature type="compositionally biased region" description="Basic and acidic residues" evidence="1">
    <location>
        <begin position="873"/>
        <end position="886"/>
    </location>
</feature>
<feature type="compositionally biased region" description="Basic and acidic residues" evidence="1">
    <location>
        <begin position="699"/>
        <end position="724"/>
    </location>
</feature>
<feature type="compositionally biased region" description="Polar residues" evidence="1">
    <location>
        <begin position="253"/>
        <end position="262"/>
    </location>
</feature>
<feature type="compositionally biased region" description="Pro residues" evidence="1">
    <location>
        <begin position="1432"/>
        <end position="1441"/>
    </location>
</feature>
<feature type="compositionally biased region" description="Polar residues" evidence="1">
    <location>
        <begin position="618"/>
        <end position="630"/>
    </location>
</feature>
<gene>
    <name evidence="2" type="ORF">BDN70DRAFT_869980</name>
</gene>
<feature type="compositionally biased region" description="Polar residues" evidence="1">
    <location>
        <begin position="111"/>
        <end position="138"/>
    </location>
</feature>
<dbReference type="EMBL" id="MU155130">
    <property type="protein sequence ID" value="KAF9486438.1"/>
    <property type="molecule type" value="Genomic_DNA"/>
</dbReference>
<feature type="compositionally biased region" description="Polar residues" evidence="1">
    <location>
        <begin position="205"/>
        <end position="244"/>
    </location>
</feature>
<feature type="compositionally biased region" description="Low complexity" evidence="1">
    <location>
        <begin position="738"/>
        <end position="747"/>
    </location>
</feature>
<feature type="region of interest" description="Disordered" evidence="1">
    <location>
        <begin position="550"/>
        <end position="642"/>
    </location>
</feature>
<feature type="compositionally biased region" description="Polar residues" evidence="1">
    <location>
        <begin position="559"/>
        <end position="579"/>
    </location>
</feature>
<organism evidence="2 3">
    <name type="scientific">Pholiota conissans</name>
    <dbReference type="NCBI Taxonomy" id="109636"/>
    <lineage>
        <taxon>Eukaryota</taxon>
        <taxon>Fungi</taxon>
        <taxon>Dikarya</taxon>
        <taxon>Basidiomycota</taxon>
        <taxon>Agaricomycotina</taxon>
        <taxon>Agaricomycetes</taxon>
        <taxon>Agaricomycetidae</taxon>
        <taxon>Agaricales</taxon>
        <taxon>Agaricineae</taxon>
        <taxon>Strophariaceae</taxon>
        <taxon>Pholiota</taxon>
    </lineage>
</organism>
<feature type="compositionally biased region" description="Polar residues" evidence="1">
    <location>
        <begin position="455"/>
        <end position="464"/>
    </location>
</feature>
<name>A0A9P5ZE75_9AGAR</name>
<feature type="compositionally biased region" description="Low complexity" evidence="1">
    <location>
        <begin position="768"/>
        <end position="794"/>
    </location>
</feature>
<feature type="compositionally biased region" description="Basic and acidic residues" evidence="1">
    <location>
        <begin position="1139"/>
        <end position="1152"/>
    </location>
</feature>
<feature type="compositionally biased region" description="Polar residues" evidence="1">
    <location>
        <begin position="1400"/>
        <end position="1412"/>
    </location>
</feature>
<evidence type="ECO:0000313" key="3">
    <source>
        <dbReference type="Proteomes" id="UP000807469"/>
    </source>
</evidence>
<sequence>MTLLGGLFSRKHKPSPRSSADDHASREYSAPVSDPDSALSSPSSYVTPARSLPSNPNASNLLHPDSARHNYPQNVPPTLSSPTMSTSTNASSGSSRLRLFGRKKSAVAETYPSTSPEPTRRSFQITSRPDQARTSSEIDSTDRRLRPPPSRSAIFAAYGDPNSALSTRSLPTETTGSPPNFNSLTPPPPVPPKKSSIFAWGKHNANATSPASDSLSRVQTSPLSTQQDPLGSPNSLDGGSSFNLRSFRHVQPHSPTGSNVSLTPPIPRRPRGESVNSDASQRISVAAFREAQARRSQAGSPSPSFRSESPAPHLRGKSPDALRVNNAPRPSRSTSHIPSQQQQQRRRSSMAINTTSDSDSAASSSEEDSEDDDARPGRRVALSFNRVGKAGKTKAKSEIGHGFATKTTSRTSDFPLSTRVPNSHVGHSFSPAPSSSQQSVNRVDEHNKSGDVPPRSQSGLGVTRQRASVSASAISPSMAAKRASIVAASNVRLANDAKTLGLSHNGLQTPQLSSRPSQASLAAQTKPIAQRPIVADSSSDSEDDAPLATLVAPRRPGSAMSSYSNPASRSTGNVTTRSATHMPPKPLIDINELTGPKRSYTSPLEKSTAGFTEGPTLLAQSQRKSTSPVHQPSPLVDSPVSMHQQPPWQVNGGMGLDKELLTATVAPIKFATPMTTPAMEKKEFISNRELDAHMTSGDANHEGLSVRRDSSPETRRDPITDRLSRAVKSTLQTPSPTPTATASVPSSIVVSPQTTSPPPRATSPNSGSASETSSRRTNARTTTSSTTNTNQSRPSRSEMPFPRGKQSLDASPPDEELAQLLGTAVQFLSDTEPSSTPAPAAKTKPNHDETSSESSSSDSDSEDDDDAGASKTKKSDSDRAASKDRIAPIPIKQRSPPPSFSVTSRPPVTRHNHSTSSSGQSVLASSITGSSAGNGPRQRSTTLQTPSSNTFGSRKPSGGEPMPAPTHTSKQSTTSLTGNAALVAAAASASTAASSSSSSSLAAQGRTTAGANALRPPAVRQRSSTMITGVPLSAQMNGRVHQPPEKPFAMRRNSPASSTGDSSSGRAPLTPKDGSDIGAVPNGGTNGTDGPRRHIKRRSVSFEDDLDDLRPPNRRYLKETSSSRGSSDAENMSNEEDQETRRKERRRGEAKAAIELGNVVNGRGPILDDDDDMPINQGVNQRMSAINPIMAMANPMAAMQMNPMGFPGPPNPAAWANTMSQPTLSPAQFMVPPPADPNFLAAHQHAMAIAKQAYQMAVAQQAMAAAADEWERGSTFGGGSVYGGGGGSVYGGGGGGGVYGGSQLGTPYNMMGGMPMMQGGGWYGGSGARSMYGGSQLGVPNMMSSSRSEYGGGSGVGGGNWSSSRSSYGESFGPEQTTRRNGQARRGGRDSGFYPPMPTIVSQPTSGRNSPDQRAPARSGKVDSPHRGMRKAPPPSSWKAS</sequence>
<feature type="compositionally biased region" description="Polar residues" evidence="1">
    <location>
        <begin position="405"/>
        <end position="421"/>
    </location>
</feature>
<comment type="caution">
    <text evidence="2">The sequence shown here is derived from an EMBL/GenBank/DDBJ whole genome shotgun (WGS) entry which is preliminary data.</text>
</comment>
<feature type="compositionally biased region" description="Gly residues" evidence="1">
    <location>
        <begin position="1350"/>
        <end position="1360"/>
    </location>
</feature>
<feature type="compositionally biased region" description="Polar residues" evidence="1">
    <location>
        <begin position="1119"/>
        <end position="1132"/>
    </location>
</feature>
<feature type="region of interest" description="Disordered" evidence="1">
    <location>
        <begin position="1343"/>
        <end position="1441"/>
    </location>
</feature>
<dbReference type="OrthoDB" id="2687738at2759"/>
<protein>
    <submittedName>
        <fullName evidence="2">Uncharacterized protein</fullName>
    </submittedName>
</protein>
<feature type="compositionally biased region" description="Low complexity" evidence="1">
    <location>
        <begin position="1054"/>
        <end position="1064"/>
    </location>
</feature>
<feature type="compositionally biased region" description="Low complexity" evidence="1">
    <location>
        <begin position="29"/>
        <end position="44"/>
    </location>
</feature>
<feature type="compositionally biased region" description="Low complexity" evidence="1">
    <location>
        <begin position="1361"/>
        <end position="1373"/>
    </location>
</feature>
<feature type="compositionally biased region" description="Polar residues" evidence="1">
    <location>
        <begin position="826"/>
        <end position="837"/>
    </location>
</feature>
<evidence type="ECO:0000256" key="1">
    <source>
        <dbReference type="SAM" id="MobiDB-lite"/>
    </source>
</evidence>
<evidence type="ECO:0000313" key="2">
    <source>
        <dbReference type="EMBL" id="KAF9486438.1"/>
    </source>
</evidence>
<dbReference type="Proteomes" id="UP000807469">
    <property type="component" value="Unassembled WGS sequence"/>
</dbReference>
<feature type="compositionally biased region" description="Polar residues" evidence="1">
    <location>
        <begin position="274"/>
        <end position="283"/>
    </location>
</feature>
<feature type="compositionally biased region" description="Polar residues" evidence="1">
    <location>
        <begin position="914"/>
        <end position="952"/>
    </location>
</feature>
<feature type="region of interest" description="Disordered" evidence="1">
    <location>
        <begin position="1"/>
        <end position="464"/>
    </location>
</feature>
<reference evidence="2" key="1">
    <citation type="submission" date="2020-11" db="EMBL/GenBank/DDBJ databases">
        <authorList>
            <consortium name="DOE Joint Genome Institute"/>
            <person name="Ahrendt S."/>
            <person name="Riley R."/>
            <person name="Andreopoulos W."/>
            <person name="Labutti K."/>
            <person name="Pangilinan J."/>
            <person name="Ruiz-Duenas F.J."/>
            <person name="Barrasa J.M."/>
            <person name="Sanchez-Garcia M."/>
            <person name="Camarero S."/>
            <person name="Miyauchi S."/>
            <person name="Serrano A."/>
            <person name="Linde D."/>
            <person name="Babiker R."/>
            <person name="Drula E."/>
            <person name="Ayuso-Fernandez I."/>
            <person name="Pacheco R."/>
            <person name="Padilla G."/>
            <person name="Ferreira P."/>
            <person name="Barriuso J."/>
            <person name="Kellner H."/>
            <person name="Castanera R."/>
            <person name="Alfaro M."/>
            <person name="Ramirez L."/>
            <person name="Pisabarro A.G."/>
            <person name="Kuo A."/>
            <person name="Tritt A."/>
            <person name="Lipzen A."/>
            <person name="He G."/>
            <person name="Yan M."/>
            <person name="Ng V."/>
            <person name="Cullen D."/>
            <person name="Martin F."/>
            <person name="Rosso M.-N."/>
            <person name="Henrissat B."/>
            <person name="Hibbett D."/>
            <person name="Martinez A.T."/>
            <person name="Grigoriev I.V."/>
        </authorList>
    </citation>
    <scope>NUCLEOTIDE SEQUENCE</scope>
    <source>
        <strain evidence="2">CIRM-BRFM 674</strain>
    </source>
</reference>
<feature type="compositionally biased region" description="Low complexity" evidence="1">
    <location>
        <begin position="76"/>
        <end position="98"/>
    </location>
</feature>
<feature type="compositionally biased region" description="Polar residues" evidence="1">
    <location>
        <begin position="966"/>
        <end position="978"/>
    </location>
</feature>
<keyword evidence="3" id="KW-1185">Reference proteome</keyword>
<feature type="compositionally biased region" description="Low complexity" evidence="1">
    <location>
        <begin position="428"/>
        <end position="439"/>
    </location>
</feature>